<dbReference type="STRING" id="1855912.LuPra_04320"/>
<dbReference type="InterPro" id="IPR017937">
    <property type="entry name" value="Thioredoxin_CS"/>
</dbReference>
<dbReference type="GO" id="GO:0016491">
    <property type="term" value="F:oxidoreductase activity"/>
    <property type="evidence" value="ECO:0007669"/>
    <property type="project" value="InterPro"/>
</dbReference>
<dbReference type="GO" id="GO:0016209">
    <property type="term" value="F:antioxidant activity"/>
    <property type="evidence" value="ECO:0007669"/>
    <property type="project" value="InterPro"/>
</dbReference>
<dbReference type="PANTHER" id="PTHR42852:SF6">
    <property type="entry name" value="THIOL:DISULFIDE INTERCHANGE PROTEIN DSBE"/>
    <property type="match status" value="1"/>
</dbReference>
<sequence precursor="true">MTSIVLACVAIVLALPSVGSAPQTATADGRPRSTHHAVPWRATDIDGHAWSSDTLHGRVVLVDFWATWCAPCLEDLPRLKRLHARQGPRGLTIIGVSLDRATTRDFRSWLQRQAITWPQVREAGQYESPLARTFGVEAIPASYLFDRDGRLHATSLRGDALETRVSALVEAR</sequence>
<dbReference type="OrthoDB" id="25753at2"/>
<keyword evidence="2" id="KW-0201">Cytochrome c-type biogenesis</keyword>
<reference evidence="7 8" key="1">
    <citation type="journal article" date="2016" name="Genome Announc.">
        <title>First Complete Genome Sequence of a Subdivision 6 Acidobacterium Strain.</title>
        <authorList>
            <person name="Huang S."/>
            <person name="Vieira S."/>
            <person name="Bunk B."/>
            <person name="Riedel T."/>
            <person name="Sproer C."/>
            <person name="Overmann J."/>
        </authorList>
    </citation>
    <scope>NUCLEOTIDE SEQUENCE [LARGE SCALE GENOMIC DNA]</scope>
    <source>
        <strain evidence="8">DSM 100886 HEG_-6_39</strain>
    </source>
</reference>
<evidence type="ECO:0000256" key="5">
    <source>
        <dbReference type="SAM" id="SignalP"/>
    </source>
</evidence>
<keyword evidence="4" id="KW-0676">Redox-active center</keyword>
<dbReference type="PROSITE" id="PS00194">
    <property type="entry name" value="THIOREDOXIN_1"/>
    <property type="match status" value="1"/>
</dbReference>
<name>A0A143PR46_LUTPR</name>
<dbReference type="InterPro" id="IPR013766">
    <property type="entry name" value="Thioredoxin_domain"/>
</dbReference>
<comment type="subcellular location">
    <subcellularLocation>
        <location evidence="1">Cell envelope</location>
    </subcellularLocation>
</comment>
<protein>
    <submittedName>
        <fullName evidence="7">Thiol-disulfide oxidoreductase ResA</fullName>
    </submittedName>
</protein>
<keyword evidence="5" id="KW-0732">Signal</keyword>
<reference evidence="8" key="2">
    <citation type="submission" date="2016-04" db="EMBL/GenBank/DDBJ databases">
        <title>First Complete Genome Sequence of a Subdivision 6 Acidobacterium.</title>
        <authorList>
            <person name="Huang S."/>
            <person name="Vieira S."/>
            <person name="Bunk B."/>
            <person name="Riedel T."/>
            <person name="Sproeer C."/>
            <person name="Overmann J."/>
        </authorList>
    </citation>
    <scope>NUCLEOTIDE SEQUENCE [LARGE SCALE GENOMIC DNA]</scope>
    <source>
        <strain evidence="8">DSM 100886 HEG_-6_39</strain>
    </source>
</reference>
<evidence type="ECO:0000256" key="4">
    <source>
        <dbReference type="ARBA" id="ARBA00023284"/>
    </source>
</evidence>
<dbReference type="RefSeq" id="WP_110172658.1">
    <property type="nucleotide sequence ID" value="NZ_CP015136.1"/>
</dbReference>
<dbReference type="InterPro" id="IPR000866">
    <property type="entry name" value="AhpC/TSA"/>
</dbReference>
<keyword evidence="8" id="KW-1185">Reference proteome</keyword>
<feature type="chain" id="PRO_5007511884" evidence="5">
    <location>
        <begin position="22"/>
        <end position="172"/>
    </location>
</feature>
<evidence type="ECO:0000256" key="1">
    <source>
        <dbReference type="ARBA" id="ARBA00004196"/>
    </source>
</evidence>
<feature type="domain" description="Thioredoxin" evidence="6">
    <location>
        <begin position="31"/>
        <end position="172"/>
    </location>
</feature>
<evidence type="ECO:0000256" key="3">
    <source>
        <dbReference type="ARBA" id="ARBA00023157"/>
    </source>
</evidence>
<accession>A0A143PR46</accession>
<dbReference type="SUPFAM" id="SSF52833">
    <property type="entry name" value="Thioredoxin-like"/>
    <property type="match status" value="1"/>
</dbReference>
<organism evidence="7 8">
    <name type="scientific">Luteitalea pratensis</name>
    <dbReference type="NCBI Taxonomy" id="1855912"/>
    <lineage>
        <taxon>Bacteria</taxon>
        <taxon>Pseudomonadati</taxon>
        <taxon>Acidobacteriota</taxon>
        <taxon>Vicinamibacteria</taxon>
        <taxon>Vicinamibacterales</taxon>
        <taxon>Vicinamibacteraceae</taxon>
        <taxon>Luteitalea</taxon>
    </lineage>
</organism>
<dbReference type="InterPro" id="IPR050553">
    <property type="entry name" value="Thioredoxin_ResA/DsbE_sf"/>
</dbReference>
<keyword evidence="3" id="KW-1015">Disulfide bond</keyword>
<evidence type="ECO:0000256" key="2">
    <source>
        <dbReference type="ARBA" id="ARBA00022748"/>
    </source>
</evidence>
<dbReference type="PROSITE" id="PS51352">
    <property type="entry name" value="THIOREDOXIN_2"/>
    <property type="match status" value="1"/>
</dbReference>
<evidence type="ECO:0000313" key="7">
    <source>
        <dbReference type="EMBL" id="AMY11075.1"/>
    </source>
</evidence>
<dbReference type="GO" id="GO:0017004">
    <property type="term" value="P:cytochrome complex assembly"/>
    <property type="evidence" value="ECO:0007669"/>
    <property type="project" value="UniProtKB-KW"/>
</dbReference>
<evidence type="ECO:0000313" key="8">
    <source>
        <dbReference type="Proteomes" id="UP000076079"/>
    </source>
</evidence>
<dbReference type="CDD" id="cd02966">
    <property type="entry name" value="TlpA_like_family"/>
    <property type="match status" value="1"/>
</dbReference>
<dbReference type="GO" id="GO:0030313">
    <property type="term" value="C:cell envelope"/>
    <property type="evidence" value="ECO:0007669"/>
    <property type="project" value="UniProtKB-SubCell"/>
</dbReference>
<dbReference type="Gene3D" id="3.40.30.10">
    <property type="entry name" value="Glutaredoxin"/>
    <property type="match status" value="1"/>
</dbReference>
<dbReference type="InterPro" id="IPR036249">
    <property type="entry name" value="Thioredoxin-like_sf"/>
</dbReference>
<dbReference type="Proteomes" id="UP000076079">
    <property type="component" value="Chromosome"/>
</dbReference>
<dbReference type="Pfam" id="PF00578">
    <property type="entry name" value="AhpC-TSA"/>
    <property type="match status" value="1"/>
</dbReference>
<dbReference type="KEGG" id="abac:LuPra_04320"/>
<dbReference type="EMBL" id="CP015136">
    <property type="protein sequence ID" value="AMY11075.1"/>
    <property type="molecule type" value="Genomic_DNA"/>
</dbReference>
<dbReference type="AlphaFoldDB" id="A0A143PR46"/>
<gene>
    <name evidence="7" type="primary">resA_1</name>
    <name evidence="7" type="ORF">LuPra_04320</name>
</gene>
<evidence type="ECO:0000259" key="6">
    <source>
        <dbReference type="PROSITE" id="PS51352"/>
    </source>
</evidence>
<dbReference type="PANTHER" id="PTHR42852">
    <property type="entry name" value="THIOL:DISULFIDE INTERCHANGE PROTEIN DSBE"/>
    <property type="match status" value="1"/>
</dbReference>
<feature type="signal peptide" evidence="5">
    <location>
        <begin position="1"/>
        <end position="21"/>
    </location>
</feature>
<proteinExistence type="predicted"/>